<reference evidence="1" key="2">
    <citation type="journal article" date="2015" name="Data Brief">
        <title>Shoot transcriptome of the giant reed, Arundo donax.</title>
        <authorList>
            <person name="Barrero R.A."/>
            <person name="Guerrero F.D."/>
            <person name="Moolhuijzen P."/>
            <person name="Goolsby J.A."/>
            <person name="Tidwell J."/>
            <person name="Bellgard S.E."/>
            <person name="Bellgard M.I."/>
        </authorList>
    </citation>
    <scope>NUCLEOTIDE SEQUENCE</scope>
    <source>
        <tissue evidence="1">Shoot tissue taken approximately 20 cm above the soil surface</tissue>
    </source>
</reference>
<proteinExistence type="predicted"/>
<organism evidence="1">
    <name type="scientific">Arundo donax</name>
    <name type="common">Giant reed</name>
    <name type="synonym">Donax arundinaceus</name>
    <dbReference type="NCBI Taxonomy" id="35708"/>
    <lineage>
        <taxon>Eukaryota</taxon>
        <taxon>Viridiplantae</taxon>
        <taxon>Streptophyta</taxon>
        <taxon>Embryophyta</taxon>
        <taxon>Tracheophyta</taxon>
        <taxon>Spermatophyta</taxon>
        <taxon>Magnoliopsida</taxon>
        <taxon>Liliopsida</taxon>
        <taxon>Poales</taxon>
        <taxon>Poaceae</taxon>
        <taxon>PACMAD clade</taxon>
        <taxon>Arundinoideae</taxon>
        <taxon>Arundineae</taxon>
        <taxon>Arundo</taxon>
    </lineage>
</organism>
<reference evidence="1" key="1">
    <citation type="submission" date="2014-09" db="EMBL/GenBank/DDBJ databases">
        <authorList>
            <person name="Magalhaes I.L.F."/>
            <person name="Oliveira U."/>
            <person name="Santos F.R."/>
            <person name="Vidigal T.H.D.A."/>
            <person name="Brescovit A.D."/>
            <person name="Santos A.J."/>
        </authorList>
    </citation>
    <scope>NUCLEOTIDE SEQUENCE</scope>
    <source>
        <tissue evidence="1">Shoot tissue taken approximately 20 cm above the soil surface</tissue>
    </source>
</reference>
<protein>
    <submittedName>
        <fullName evidence="1">Uncharacterized protein</fullName>
    </submittedName>
</protein>
<evidence type="ECO:0000313" key="1">
    <source>
        <dbReference type="EMBL" id="JAD56760.1"/>
    </source>
</evidence>
<dbReference type="AlphaFoldDB" id="A0A0A9B6G1"/>
<accession>A0A0A9B6G1</accession>
<sequence length="16" mass="1829">MNDSAILREKKGHSDQ</sequence>
<dbReference type="EMBL" id="GBRH01241135">
    <property type="protein sequence ID" value="JAD56760.1"/>
    <property type="molecule type" value="Transcribed_RNA"/>
</dbReference>
<name>A0A0A9B6G1_ARUDO</name>